<sequence>MVNMVPVARKSTPQPLKVLNPLVIRKVKNEPALPSPEWSIAGTQSVSDKEENGKVGQKGKGVEYEFYEECESYEKGEKYEDDEEDTAEKQDDTEEEEEENEKEKEKEKEKEEEMKKMDLPTFLRSLEERTFVDAPTATGLTTLRYEYEPLSDSKEAFRLLRLLPGPRTDPIQCDLCIEQIEGSPSYEAISYTWGDPNDTAEVLCNGRLLKVTKSLLGALQRFRHQEAPRTVWADAVCIDQGNLLERPEVMEPGDKVCVFFGYRAPVILKPHPTVDETYRFCGNCYIPELKDGQAIAMWKNGDIEEQNFKLL</sequence>
<feature type="compositionally biased region" description="Basic and acidic residues" evidence="1">
    <location>
        <begin position="101"/>
        <end position="116"/>
    </location>
</feature>
<evidence type="ECO:0000313" key="4">
    <source>
        <dbReference type="Proteomes" id="UP000799438"/>
    </source>
</evidence>
<dbReference type="OrthoDB" id="3553147at2759"/>
<proteinExistence type="predicted"/>
<organism evidence="3 4">
    <name type="scientific">Aplosporella prunicola CBS 121167</name>
    <dbReference type="NCBI Taxonomy" id="1176127"/>
    <lineage>
        <taxon>Eukaryota</taxon>
        <taxon>Fungi</taxon>
        <taxon>Dikarya</taxon>
        <taxon>Ascomycota</taxon>
        <taxon>Pezizomycotina</taxon>
        <taxon>Dothideomycetes</taxon>
        <taxon>Dothideomycetes incertae sedis</taxon>
        <taxon>Botryosphaeriales</taxon>
        <taxon>Aplosporellaceae</taxon>
        <taxon>Aplosporella</taxon>
    </lineage>
</organism>
<dbReference type="PANTHER" id="PTHR24148:SF64">
    <property type="entry name" value="HETEROKARYON INCOMPATIBILITY DOMAIN-CONTAINING PROTEIN"/>
    <property type="match status" value="1"/>
</dbReference>
<keyword evidence="4" id="KW-1185">Reference proteome</keyword>
<dbReference type="InterPro" id="IPR010730">
    <property type="entry name" value="HET"/>
</dbReference>
<evidence type="ECO:0000313" key="3">
    <source>
        <dbReference type="EMBL" id="KAF2140741.1"/>
    </source>
</evidence>
<dbReference type="PANTHER" id="PTHR24148">
    <property type="entry name" value="ANKYRIN REPEAT DOMAIN-CONTAINING PROTEIN 39 HOMOLOG-RELATED"/>
    <property type="match status" value="1"/>
</dbReference>
<reference evidence="3" key="1">
    <citation type="journal article" date="2020" name="Stud. Mycol.">
        <title>101 Dothideomycetes genomes: a test case for predicting lifestyles and emergence of pathogens.</title>
        <authorList>
            <person name="Haridas S."/>
            <person name="Albert R."/>
            <person name="Binder M."/>
            <person name="Bloem J."/>
            <person name="Labutti K."/>
            <person name="Salamov A."/>
            <person name="Andreopoulos B."/>
            <person name="Baker S."/>
            <person name="Barry K."/>
            <person name="Bills G."/>
            <person name="Bluhm B."/>
            <person name="Cannon C."/>
            <person name="Castanera R."/>
            <person name="Culley D."/>
            <person name="Daum C."/>
            <person name="Ezra D."/>
            <person name="Gonzalez J."/>
            <person name="Henrissat B."/>
            <person name="Kuo A."/>
            <person name="Liang C."/>
            <person name="Lipzen A."/>
            <person name="Lutzoni F."/>
            <person name="Magnuson J."/>
            <person name="Mondo S."/>
            <person name="Nolan M."/>
            <person name="Ohm R."/>
            <person name="Pangilinan J."/>
            <person name="Park H.-J."/>
            <person name="Ramirez L."/>
            <person name="Alfaro M."/>
            <person name="Sun H."/>
            <person name="Tritt A."/>
            <person name="Yoshinaga Y."/>
            <person name="Zwiers L.-H."/>
            <person name="Turgeon B."/>
            <person name="Goodwin S."/>
            <person name="Spatafora J."/>
            <person name="Crous P."/>
            <person name="Grigoriev I."/>
        </authorList>
    </citation>
    <scope>NUCLEOTIDE SEQUENCE</scope>
    <source>
        <strain evidence="3">CBS 121167</strain>
    </source>
</reference>
<dbReference type="GeneID" id="54299723"/>
<protein>
    <recommendedName>
        <fullName evidence="2">Heterokaryon incompatibility domain-containing protein</fullName>
    </recommendedName>
</protein>
<name>A0A6A6BE28_9PEZI</name>
<gene>
    <name evidence="3" type="ORF">K452DRAFT_299457</name>
</gene>
<dbReference type="Proteomes" id="UP000799438">
    <property type="component" value="Unassembled WGS sequence"/>
</dbReference>
<dbReference type="EMBL" id="ML995489">
    <property type="protein sequence ID" value="KAF2140741.1"/>
    <property type="molecule type" value="Genomic_DNA"/>
</dbReference>
<feature type="domain" description="Heterokaryon incompatibility" evidence="2">
    <location>
        <begin position="186"/>
        <end position="242"/>
    </location>
</feature>
<feature type="compositionally biased region" description="Acidic residues" evidence="1">
    <location>
        <begin position="79"/>
        <end position="100"/>
    </location>
</feature>
<dbReference type="Pfam" id="PF06985">
    <property type="entry name" value="HET"/>
    <property type="match status" value="1"/>
</dbReference>
<evidence type="ECO:0000256" key="1">
    <source>
        <dbReference type="SAM" id="MobiDB-lite"/>
    </source>
</evidence>
<evidence type="ECO:0000259" key="2">
    <source>
        <dbReference type="Pfam" id="PF06985"/>
    </source>
</evidence>
<feature type="region of interest" description="Disordered" evidence="1">
    <location>
        <begin position="28"/>
        <end position="116"/>
    </location>
</feature>
<dbReference type="AlphaFoldDB" id="A0A6A6BE28"/>
<dbReference type="RefSeq" id="XP_033396454.1">
    <property type="nucleotide sequence ID" value="XM_033542226.1"/>
</dbReference>
<dbReference type="InterPro" id="IPR052895">
    <property type="entry name" value="HetReg/Transcr_Mod"/>
</dbReference>
<accession>A0A6A6BE28</accession>